<name>A0ABS4VMH9_9PSEU</name>
<organism evidence="2 3">
    <name type="scientific">Pseudonocardia parietis</name>
    <dbReference type="NCBI Taxonomy" id="570936"/>
    <lineage>
        <taxon>Bacteria</taxon>
        <taxon>Bacillati</taxon>
        <taxon>Actinomycetota</taxon>
        <taxon>Actinomycetes</taxon>
        <taxon>Pseudonocardiales</taxon>
        <taxon>Pseudonocardiaceae</taxon>
        <taxon>Pseudonocardia</taxon>
    </lineage>
</organism>
<dbReference type="EMBL" id="JAGINU010000001">
    <property type="protein sequence ID" value="MBP2365117.1"/>
    <property type="molecule type" value="Genomic_DNA"/>
</dbReference>
<evidence type="ECO:0000256" key="1">
    <source>
        <dbReference type="SAM" id="MobiDB-lite"/>
    </source>
</evidence>
<evidence type="ECO:0000313" key="2">
    <source>
        <dbReference type="EMBL" id="MBP2365117.1"/>
    </source>
</evidence>
<evidence type="ECO:0000313" key="3">
    <source>
        <dbReference type="Proteomes" id="UP001519295"/>
    </source>
</evidence>
<dbReference type="SUPFAM" id="SSF51735">
    <property type="entry name" value="NAD(P)-binding Rossmann-fold domains"/>
    <property type="match status" value="1"/>
</dbReference>
<keyword evidence="3" id="KW-1185">Reference proteome</keyword>
<sequence length="135" mass="14017">MPALRFQPVDVEDVAARLVELAASAPLGRALDLGGPEVRHAVELARAYLTAIGGRRTVVPVRLPGRTFRALSSGGAVGRPRRHWPLRLASSVSVIASAIGVAVIPGATTLTVIPSSPSSEARQRANPITPAFDAA</sequence>
<comment type="caution">
    <text evidence="2">The sequence shown here is derived from an EMBL/GenBank/DDBJ whole genome shotgun (WGS) entry which is preliminary data.</text>
</comment>
<accession>A0ABS4VMH9</accession>
<feature type="region of interest" description="Disordered" evidence="1">
    <location>
        <begin position="115"/>
        <end position="135"/>
    </location>
</feature>
<reference evidence="2 3" key="1">
    <citation type="submission" date="2021-03" db="EMBL/GenBank/DDBJ databases">
        <title>Sequencing the genomes of 1000 actinobacteria strains.</title>
        <authorList>
            <person name="Klenk H.-P."/>
        </authorList>
    </citation>
    <scope>NUCLEOTIDE SEQUENCE [LARGE SCALE GENOMIC DNA]</scope>
    <source>
        <strain evidence="2 3">DSM 45256</strain>
    </source>
</reference>
<dbReference type="Gene3D" id="3.40.50.720">
    <property type="entry name" value="NAD(P)-binding Rossmann-like Domain"/>
    <property type="match status" value="1"/>
</dbReference>
<proteinExistence type="predicted"/>
<dbReference type="Proteomes" id="UP001519295">
    <property type="component" value="Unassembled WGS sequence"/>
</dbReference>
<dbReference type="RefSeq" id="WP_245350675.1">
    <property type="nucleotide sequence ID" value="NZ_JAGINU010000001.1"/>
</dbReference>
<dbReference type="InterPro" id="IPR036291">
    <property type="entry name" value="NAD(P)-bd_dom_sf"/>
</dbReference>
<gene>
    <name evidence="2" type="ORF">JOF36_000813</name>
</gene>
<protein>
    <submittedName>
        <fullName evidence="2">Uncharacterized protein YbjT (DUF2867 family)</fullName>
    </submittedName>
</protein>